<dbReference type="InterPro" id="IPR011990">
    <property type="entry name" value="TPR-like_helical_dom_sf"/>
</dbReference>
<organism evidence="5 6">
    <name type="scientific">Zestomonas insulae</name>
    <dbReference type="NCBI Taxonomy" id="2809017"/>
    <lineage>
        <taxon>Bacteria</taxon>
        <taxon>Pseudomonadati</taxon>
        <taxon>Pseudomonadota</taxon>
        <taxon>Gammaproteobacteria</taxon>
        <taxon>Pseudomonadales</taxon>
        <taxon>Pseudomonadaceae</taxon>
        <taxon>Zestomonas</taxon>
    </lineage>
</organism>
<name>A0ABS2IF73_9GAMM</name>
<dbReference type="InterPro" id="IPR027417">
    <property type="entry name" value="P-loop_NTPase"/>
</dbReference>
<dbReference type="PROSITE" id="PS00622">
    <property type="entry name" value="HTH_LUXR_1"/>
    <property type="match status" value="1"/>
</dbReference>
<keyword evidence="1" id="KW-0805">Transcription regulation</keyword>
<dbReference type="InterPro" id="IPR000792">
    <property type="entry name" value="Tscrpt_reg_LuxR_C"/>
</dbReference>
<evidence type="ECO:0000256" key="3">
    <source>
        <dbReference type="ARBA" id="ARBA00023163"/>
    </source>
</evidence>
<dbReference type="SMART" id="SM00421">
    <property type="entry name" value="HTH_LUXR"/>
    <property type="match status" value="1"/>
</dbReference>
<dbReference type="Pfam" id="PF17874">
    <property type="entry name" value="TPR_MalT"/>
    <property type="match status" value="1"/>
</dbReference>
<proteinExistence type="predicted"/>
<evidence type="ECO:0000313" key="6">
    <source>
        <dbReference type="Proteomes" id="UP000717995"/>
    </source>
</evidence>
<dbReference type="InterPro" id="IPR016032">
    <property type="entry name" value="Sig_transdc_resp-reg_C-effctor"/>
</dbReference>
<dbReference type="InterPro" id="IPR059106">
    <property type="entry name" value="WHD_MalT"/>
</dbReference>
<dbReference type="PRINTS" id="PR00038">
    <property type="entry name" value="HTHLUXR"/>
</dbReference>
<dbReference type="Gene3D" id="1.10.10.10">
    <property type="entry name" value="Winged helix-like DNA-binding domain superfamily/Winged helix DNA-binding domain"/>
    <property type="match status" value="1"/>
</dbReference>
<keyword evidence="2" id="KW-0238">DNA-binding</keyword>
<keyword evidence="3" id="KW-0804">Transcription</keyword>
<sequence length="908" mass="99775">MNEPTARPTDASHGEPIARILPAKLSAPLAASTHLARHKLLEQMLAAGPARLVLIRAAAGFGKSTLMQQYHAHCQAQGRATVWLNLDVADNDLQRFISHLSAGLDRVPAAPAANPGSAQSLSEQSLDLLERIAATETPFSLLLDEFEVIQNPQLLNFIQQLVEALPPCGLMVITSRSTPDIGLGRIRARGRLVEIGPSALRFSLDEATQFLRDKHALPLRDNEIATLHRCTEGWAAAIFLATLSLHERSDHAAFVASFSGSNLELAEYLAEDILARLDDGHRRFLLETSVLGQFCAPLCDAVTGRDDSQAMIDYLEKANLFVFPLDNERSWYRYHSLFASFLGDALQRQHPGRAVELHRAAARWYLSVDRPVRAIEHLLQAGISAEAAEQIAAHVGALLDAGRSRLLLRWLDQIPAGELNGYPSLLAAYAWTLVLARRFADAETVLQRLEAGGEPRYALEAETVRCLLLVMTEQVEECCVAGLRQLERLPADELFQIGVVTNTLALSLIATERYDEARSLLSRALLRQDYRRSAYLRGMVGSLEGIIDLVQGRLGNALARLQTAAERHWDDTGGESLGGRPTILAILALALYEADQLDEAEQALLDVLPYTSDNSTSDQLIVSHVLLSRVSLQRGERDQWQRYLAELEATGHRIGSRRAVCCSWLERARVATVEGRLEVAEHALRTVDGMRDWERPGLSLYGTDVDLPSIAGWRLRIAQGDHAETAGELAAALELAQAKQRQRRALKLRLLHALALAGLARQEEAFTELTEALRFASHEGFRRTFLEEGPALAALLQRWAAAHPGKQVPSGIEPRFLAELLGQLGNPAEAARGTSGEASGAEAQDLLTSREVQVIRLLAEGHRNRVIAEKMFLSEFTVKSHLRNINAKLGAQGRTEAVAIARNLGLLD</sequence>
<dbReference type="Proteomes" id="UP000717995">
    <property type="component" value="Unassembled WGS sequence"/>
</dbReference>
<dbReference type="SUPFAM" id="SSF48452">
    <property type="entry name" value="TPR-like"/>
    <property type="match status" value="1"/>
</dbReference>
<evidence type="ECO:0000256" key="2">
    <source>
        <dbReference type="ARBA" id="ARBA00023125"/>
    </source>
</evidence>
<dbReference type="InterPro" id="IPR041617">
    <property type="entry name" value="TPR_MalT"/>
</dbReference>
<protein>
    <submittedName>
        <fullName evidence="5">Helix-turn-helix transcriptional regulator</fullName>
    </submittedName>
</protein>
<dbReference type="Pfam" id="PF25873">
    <property type="entry name" value="WHD_MalT"/>
    <property type="match status" value="1"/>
</dbReference>
<dbReference type="PANTHER" id="PTHR44688:SF16">
    <property type="entry name" value="DNA-BINDING TRANSCRIPTIONAL ACTIVATOR DEVR_DOSR"/>
    <property type="match status" value="1"/>
</dbReference>
<reference evidence="5 6" key="1">
    <citation type="submission" date="2021-02" db="EMBL/GenBank/DDBJ databases">
        <authorList>
            <person name="Lee D.-H."/>
        </authorList>
    </citation>
    <scope>NUCLEOTIDE SEQUENCE [LARGE SCALE GENOMIC DNA]</scope>
    <source>
        <strain evidence="5 6">UL073</strain>
    </source>
</reference>
<dbReference type="RefSeq" id="WP_205348907.1">
    <property type="nucleotide sequence ID" value="NZ_JAFEUP010000003.1"/>
</dbReference>
<dbReference type="Gene3D" id="1.25.40.10">
    <property type="entry name" value="Tetratricopeptide repeat domain"/>
    <property type="match status" value="1"/>
</dbReference>
<comment type="caution">
    <text evidence="5">The sequence shown here is derived from an EMBL/GenBank/DDBJ whole genome shotgun (WGS) entry which is preliminary data.</text>
</comment>
<dbReference type="PROSITE" id="PS50043">
    <property type="entry name" value="HTH_LUXR_2"/>
    <property type="match status" value="1"/>
</dbReference>
<evidence type="ECO:0000256" key="1">
    <source>
        <dbReference type="ARBA" id="ARBA00023015"/>
    </source>
</evidence>
<evidence type="ECO:0000259" key="4">
    <source>
        <dbReference type="PROSITE" id="PS50043"/>
    </source>
</evidence>
<dbReference type="CDD" id="cd06170">
    <property type="entry name" value="LuxR_C_like"/>
    <property type="match status" value="1"/>
</dbReference>
<dbReference type="SUPFAM" id="SSF46894">
    <property type="entry name" value="C-terminal effector domain of the bipartite response regulators"/>
    <property type="match status" value="1"/>
</dbReference>
<dbReference type="InterPro" id="IPR036388">
    <property type="entry name" value="WH-like_DNA-bd_sf"/>
</dbReference>
<dbReference type="SUPFAM" id="SSF52540">
    <property type="entry name" value="P-loop containing nucleoside triphosphate hydrolases"/>
    <property type="match status" value="1"/>
</dbReference>
<keyword evidence="6" id="KW-1185">Reference proteome</keyword>
<dbReference type="Pfam" id="PF00196">
    <property type="entry name" value="GerE"/>
    <property type="match status" value="1"/>
</dbReference>
<dbReference type="Gene3D" id="3.40.50.300">
    <property type="entry name" value="P-loop containing nucleotide triphosphate hydrolases"/>
    <property type="match status" value="1"/>
</dbReference>
<dbReference type="PANTHER" id="PTHR44688">
    <property type="entry name" value="DNA-BINDING TRANSCRIPTIONAL ACTIVATOR DEVR_DOSR"/>
    <property type="match status" value="1"/>
</dbReference>
<feature type="domain" description="HTH luxR-type" evidence="4">
    <location>
        <begin position="840"/>
        <end position="905"/>
    </location>
</feature>
<evidence type="ECO:0000313" key="5">
    <source>
        <dbReference type="EMBL" id="MBM7061741.1"/>
    </source>
</evidence>
<dbReference type="EMBL" id="JAFEUP010000003">
    <property type="protein sequence ID" value="MBM7061741.1"/>
    <property type="molecule type" value="Genomic_DNA"/>
</dbReference>
<gene>
    <name evidence="5" type="ORF">JQX08_13595</name>
</gene>
<accession>A0ABS2IF73</accession>